<feature type="binding site" evidence="2">
    <location>
        <position position="87"/>
    </location>
    <ligand>
        <name>substrate</name>
    </ligand>
</feature>
<dbReference type="RefSeq" id="WP_058265045.1">
    <property type="nucleotide sequence ID" value="NZ_FMYN01000002.1"/>
</dbReference>
<feature type="binding site" evidence="2">
    <location>
        <begin position="54"/>
        <end position="55"/>
    </location>
    <ligand>
        <name>substrate</name>
    </ligand>
</feature>
<dbReference type="CDD" id="cd01422">
    <property type="entry name" value="MGS"/>
    <property type="match status" value="1"/>
</dbReference>
<dbReference type="Proteomes" id="UP000053797">
    <property type="component" value="Unassembled WGS sequence"/>
</dbReference>
<dbReference type="HAMAP" id="MF_00549">
    <property type="entry name" value="Methylglyoxal_synth"/>
    <property type="match status" value="1"/>
</dbReference>
<dbReference type="PANTHER" id="PTHR30492:SF0">
    <property type="entry name" value="METHYLGLYOXAL SYNTHASE"/>
    <property type="match status" value="1"/>
</dbReference>
<dbReference type="InterPro" id="IPR004363">
    <property type="entry name" value="Methylgl_synth"/>
</dbReference>
<dbReference type="AlphaFoldDB" id="A0A0V8GFK3"/>
<evidence type="ECO:0000259" key="4">
    <source>
        <dbReference type="PROSITE" id="PS51855"/>
    </source>
</evidence>
<dbReference type="InterPro" id="IPR036914">
    <property type="entry name" value="MGS-like_dom_sf"/>
</dbReference>
<dbReference type="PROSITE" id="PS01335">
    <property type="entry name" value="METHYLGLYOXAL_SYNTH"/>
    <property type="match status" value="1"/>
</dbReference>
<dbReference type="InterPro" id="IPR011607">
    <property type="entry name" value="MGS-like_dom"/>
</dbReference>
<dbReference type="GO" id="GO:0019242">
    <property type="term" value="P:methylglyoxal biosynthetic process"/>
    <property type="evidence" value="ECO:0007669"/>
    <property type="project" value="UniProtKB-UniRule"/>
</dbReference>
<feature type="domain" description="MGS-like" evidence="4">
    <location>
        <begin position="1"/>
        <end position="144"/>
    </location>
</feature>
<dbReference type="Gene3D" id="3.40.50.1380">
    <property type="entry name" value="Methylglyoxal synthase-like domain"/>
    <property type="match status" value="1"/>
</dbReference>
<comment type="function">
    <text evidence="2">Catalyzes the formation of methylglyoxal from dihydroxyacetone phosphate.</text>
</comment>
<dbReference type="PIRSF" id="PIRSF006614">
    <property type="entry name" value="Methylglyox_syn"/>
    <property type="match status" value="1"/>
</dbReference>
<dbReference type="GO" id="GO:0008929">
    <property type="term" value="F:methylglyoxal synthase activity"/>
    <property type="evidence" value="ECO:0007669"/>
    <property type="project" value="UniProtKB-UniRule"/>
</dbReference>
<comment type="similarity">
    <text evidence="2">Belongs to the methylglyoxal synthase family.</text>
</comment>
<feature type="binding site" evidence="2">
    <location>
        <position position="8"/>
    </location>
    <ligand>
        <name>substrate</name>
    </ligand>
</feature>
<sequence length="144" mass="16196">MNIALIAHDEKKDEMMGFTRAYATFFKKNTLYATGTTGQRIMEATDLHVHRCKSGPLGGDQEIGALVAQGKIDIVIFLRDPLTAQPHEPDVSALIRLCDVYDLPLATNVGTAEILINGLEQGQFDWKEIIRKRHELEQQKFLDD</sequence>
<dbReference type="SUPFAM" id="SSF52335">
    <property type="entry name" value="Methylglyoxal synthase-like"/>
    <property type="match status" value="1"/>
</dbReference>
<name>A0A0V8GFK3_9BACL</name>
<dbReference type="NCBIfam" id="NF003559">
    <property type="entry name" value="PRK05234.1"/>
    <property type="match status" value="1"/>
</dbReference>
<dbReference type="NCBIfam" id="TIGR00160">
    <property type="entry name" value="MGSA"/>
    <property type="match status" value="1"/>
</dbReference>
<protein>
    <recommendedName>
        <fullName evidence="2">Methylglyoxal synthase</fullName>
        <shortName evidence="2">MGS</shortName>
        <ecNumber evidence="2">4.2.3.3</ecNumber>
    </recommendedName>
</protein>
<feature type="binding site" evidence="2">
    <location>
        <begin position="34"/>
        <end position="37"/>
    </location>
    <ligand>
        <name>substrate</name>
    </ligand>
</feature>
<dbReference type="PROSITE" id="PS51855">
    <property type="entry name" value="MGS"/>
    <property type="match status" value="1"/>
</dbReference>
<proteinExistence type="inferred from homology"/>
<comment type="caution">
    <text evidence="5">The sequence shown here is derived from an EMBL/GenBank/DDBJ whole genome shotgun (WGS) entry which is preliminary data.</text>
</comment>
<comment type="catalytic activity">
    <reaction evidence="2">
        <text>dihydroxyacetone phosphate = methylglyoxal + phosphate</text>
        <dbReference type="Rhea" id="RHEA:17937"/>
        <dbReference type="ChEBI" id="CHEBI:17158"/>
        <dbReference type="ChEBI" id="CHEBI:43474"/>
        <dbReference type="ChEBI" id="CHEBI:57642"/>
        <dbReference type="EC" id="4.2.3.3"/>
    </reaction>
</comment>
<dbReference type="FunFam" id="3.40.50.1380:FF:000006">
    <property type="entry name" value="Methylglyoxal synthase"/>
    <property type="match status" value="1"/>
</dbReference>
<feature type="binding site" evidence="2">
    <location>
        <position position="12"/>
    </location>
    <ligand>
        <name>substrate</name>
    </ligand>
</feature>
<dbReference type="GO" id="GO:0005829">
    <property type="term" value="C:cytosol"/>
    <property type="evidence" value="ECO:0007669"/>
    <property type="project" value="TreeGrafter"/>
</dbReference>
<dbReference type="EMBL" id="LNQL01000002">
    <property type="protein sequence ID" value="KSU49063.1"/>
    <property type="molecule type" value="Genomic_DNA"/>
</dbReference>
<accession>A0A0V8GFK3</accession>
<dbReference type="SMART" id="SM00851">
    <property type="entry name" value="MGS"/>
    <property type="match status" value="1"/>
</dbReference>
<evidence type="ECO:0000256" key="1">
    <source>
        <dbReference type="ARBA" id="ARBA00023239"/>
    </source>
</evidence>
<evidence type="ECO:0000256" key="3">
    <source>
        <dbReference type="PIRSR" id="PIRSR006614-1"/>
    </source>
</evidence>
<evidence type="ECO:0000313" key="6">
    <source>
        <dbReference type="Proteomes" id="UP000053797"/>
    </source>
</evidence>
<feature type="active site" description="Proton donor/acceptor" evidence="2 3">
    <location>
        <position position="60"/>
    </location>
</feature>
<reference evidence="5 6" key="1">
    <citation type="journal article" date="2015" name="Int. J. Syst. Evol. Microbiol.">
        <title>Exiguobacterium enclense sp. nov., isolated from sediment.</title>
        <authorList>
            <person name="Dastager S.G."/>
            <person name="Mawlankar R."/>
            <person name="Sonalkar V.V."/>
            <person name="Thorat M.N."/>
            <person name="Mual P."/>
            <person name="Verma A."/>
            <person name="Krishnamurthi S."/>
            <person name="Tang S.K."/>
            <person name="Li W.J."/>
        </authorList>
    </citation>
    <scope>NUCLEOTIDE SEQUENCE [LARGE SCALE GENOMIC DNA]</scope>
    <source>
        <strain evidence="5 6">NIO-1109</strain>
    </source>
</reference>
<evidence type="ECO:0000313" key="5">
    <source>
        <dbReference type="EMBL" id="KSU49063.1"/>
    </source>
</evidence>
<dbReference type="PANTHER" id="PTHR30492">
    <property type="entry name" value="METHYLGLYOXAL SYNTHASE"/>
    <property type="match status" value="1"/>
</dbReference>
<dbReference type="OrthoDB" id="9787147at2"/>
<dbReference type="Pfam" id="PF02142">
    <property type="entry name" value="MGS"/>
    <property type="match status" value="1"/>
</dbReference>
<evidence type="ECO:0000256" key="2">
    <source>
        <dbReference type="HAMAP-Rule" id="MF_00549"/>
    </source>
</evidence>
<organism evidence="5 6">
    <name type="scientific">Exiguobacterium indicum</name>
    <dbReference type="NCBI Taxonomy" id="296995"/>
    <lineage>
        <taxon>Bacteria</taxon>
        <taxon>Bacillati</taxon>
        <taxon>Bacillota</taxon>
        <taxon>Bacilli</taxon>
        <taxon>Bacillales</taxon>
        <taxon>Bacillales Family XII. Incertae Sedis</taxon>
        <taxon>Exiguobacterium</taxon>
    </lineage>
</organism>
<dbReference type="EC" id="4.2.3.3" evidence="2"/>
<dbReference type="InterPro" id="IPR018148">
    <property type="entry name" value="Methylglyoxal_synth_AS"/>
</dbReference>
<gene>
    <name evidence="2" type="primary">mgsA</name>
    <name evidence="5" type="ORF">AS033_06710</name>
</gene>
<keyword evidence="1 2" id="KW-0456">Lyase</keyword>